<name>A0A7Z0WNN5_9PSEU</name>
<evidence type="ECO:0000313" key="3">
    <source>
        <dbReference type="Proteomes" id="UP000185696"/>
    </source>
</evidence>
<dbReference type="GO" id="GO:0004806">
    <property type="term" value="F:triacylglycerol lipase activity"/>
    <property type="evidence" value="ECO:0007669"/>
    <property type="project" value="TreeGrafter"/>
</dbReference>
<dbReference type="AlphaFoldDB" id="A0A7Z0WNN5"/>
<dbReference type="SUPFAM" id="SSF53474">
    <property type="entry name" value="alpha/beta-Hydrolases"/>
    <property type="match status" value="1"/>
</dbReference>
<dbReference type="InterPro" id="IPR029058">
    <property type="entry name" value="AB_hydrolase_fold"/>
</dbReference>
<evidence type="ECO:0000313" key="2">
    <source>
        <dbReference type="EMBL" id="OLF11697.1"/>
    </source>
</evidence>
<dbReference type="Proteomes" id="UP000185696">
    <property type="component" value="Unassembled WGS sequence"/>
</dbReference>
<proteinExistence type="predicted"/>
<evidence type="ECO:0000259" key="1">
    <source>
        <dbReference type="Pfam" id="PF12697"/>
    </source>
</evidence>
<feature type="domain" description="AB hydrolase-1" evidence="1">
    <location>
        <begin position="23"/>
        <end position="261"/>
    </location>
</feature>
<keyword evidence="3" id="KW-1185">Reference proteome</keyword>
<dbReference type="InterPro" id="IPR000073">
    <property type="entry name" value="AB_hydrolase_1"/>
</dbReference>
<dbReference type="InterPro" id="IPR050471">
    <property type="entry name" value="AB_hydrolase"/>
</dbReference>
<dbReference type="PANTHER" id="PTHR43433">
    <property type="entry name" value="HYDROLASE, ALPHA/BETA FOLD FAMILY PROTEIN"/>
    <property type="match status" value="1"/>
</dbReference>
<keyword evidence="2" id="KW-0378">Hydrolase</keyword>
<reference evidence="2 3" key="1">
    <citation type="submission" date="2016-12" db="EMBL/GenBank/DDBJ databases">
        <title>The draft genome sequence of Actinophytocola xinjiangensis.</title>
        <authorList>
            <person name="Wang W."/>
            <person name="Yuan L."/>
        </authorList>
    </citation>
    <scope>NUCLEOTIDE SEQUENCE [LARGE SCALE GENOMIC DNA]</scope>
    <source>
        <strain evidence="2 3">CGMCC 4.4663</strain>
    </source>
</reference>
<dbReference type="GO" id="GO:0046503">
    <property type="term" value="P:glycerolipid catabolic process"/>
    <property type="evidence" value="ECO:0007669"/>
    <property type="project" value="TreeGrafter"/>
</dbReference>
<dbReference type="PANTHER" id="PTHR43433:SF5">
    <property type="entry name" value="AB HYDROLASE-1 DOMAIN-CONTAINING PROTEIN"/>
    <property type="match status" value="1"/>
</dbReference>
<dbReference type="OrthoDB" id="63519at2"/>
<gene>
    <name evidence="2" type="ORF">BLA60_12275</name>
</gene>
<comment type="caution">
    <text evidence="2">The sequence shown here is derived from an EMBL/GenBank/DDBJ whole genome shotgun (WGS) entry which is preliminary data.</text>
</comment>
<dbReference type="Pfam" id="PF12697">
    <property type="entry name" value="Abhydrolase_6"/>
    <property type="match status" value="1"/>
</dbReference>
<protein>
    <submittedName>
        <fullName evidence="2">Alpha/beta hydrolase</fullName>
    </submittedName>
</protein>
<dbReference type="Gene3D" id="3.40.50.1820">
    <property type="entry name" value="alpha/beta hydrolase"/>
    <property type="match status" value="1"/>
</dbReference>
<accession>A0A7Z0WNN5</accession>
<dbReference type="RefSeq" id="WP_075133016.1">
    <property type="nucleotide sequence ID" value="NZ_MSIF01000004.1"/>
</dbReference>
<organism evidence="2 3">
    <name type="scientific">Actinophytocola xinjiangensis</name>
    <dbReference type="NCBI Taxonomy" id="485602"/>
    <lineage>
        <taxon>Bacteria</taxon>
        <taxon>Bacillati</taxon>
        <taxon>Actinomycetota</taxon>
        <taxon>Actinomycetes</taxon>
        <taxon>Pseudonocardiales</taxon>
        <taxon>Pseudonocardiaceae</taxon>
    </lineage>
</organism>
<sequence length="269" mass="27327">MPSVTSTDGTSIAYELAGDGPVIVFVPGAFNDRRTCAPLAEALRDDYTVVSVDRRGRGGSTDAIAPADAGSYTVAHEIDDLDAVLAEVGPAAVFGFSSGANLALMAAAAGSAITRLVMYEAPFALGDPARAGRDGLVDRLAALVADGRAGDAVATMQTEGIGLPAEMVDGLRRSPLWAGLEAIAQTVVYDAVITRAPNVPTAAMASVAVPTLVLAGARTWPGLRDAARALPGVLADARYVELPGGEDHAFPVAATAEAVAEFLASQKPA</sequence>
<dbReference type="EMBL" id="MSIF01000004">
    <property type="protein sequence ID" value="OLF11697.1"/>
    <property type="molecule type" value="Genomic_DNA"/>
</dbReference>